<reference evidence="3 4" key="1">
    <citation type="submission" date="2020-07" db="EMBL/GenBank/DDBJ databases">
        <title>Sequencing the genomes of 1000 actinobacteria strains.</title>
        <authorList>
            <person name="Klenk H.-P."/>
        </authorList>
    </citation>
    <scope>NUCLEOTIDE SEQUENCE [LARGE SCALE GENOMIC DNA]</scope>
    <source>
        <strain evidence="3 4">DSM 45927</strain>
    </source>
</reference>
<dbReference type="GO" id="GO:0046417">
    <property type="term" value="P:chorismate metabolic process"/>
    <property type="evidence" value="ECO:0007669"/>
    <property type="project" value="InterPro"/>
</dbReference>
<dbReference type="RefSeq" id="WP_246425003.1">
    <property type="nucleotide sequence ID" value="NZ_JACCFO010000001.1"/>
</dbReference>
<evidence type="ECO:0000256" key="1">
    <source>
        <dbReference type="SAM" id="MobiDB-lite"/>
    </source>
</evidence>
<keyword evidence="4" id="KW-1185">Reference proteome</keyword>
<dbReference type="InterPro" id="IPR036979">
    <property type="entry name" value="CM_dom_sf"/>
</dbReference>
<accession>A0A853BJB4</accession>
<evidence type="ECO:0000313" key="3">
    <source>
        <dbReference type="EMBL" id="NYI94815.1"/>
    </source>
</evidence>
<dbReference type="Gene3D" id="1.20.59.10">
    <property type="entry name" value="Chorismate mutase"/>
    <property type="match status" value="1"/>
</dbReference>
<dbReference type="GO" id="GO:0004106">
    <property type="term" value="F:chorismate mutase activity"/>
    <property type="evidence" value="ECO:0007669"/>
    <property type="project" value="InterPro"/>
</dbReference>
<dbReference type="SUPFAM" id="SSF48600">
    <property type="entry name" value="Chorismate mutase II"/>
    <property type="match status" value="1"/>
</dbReference>
<name>A0A853BJB4_9ACTN</name>
<dbReference type="InterPro" id="IPR036263">
    <property type="entry name" value="Chorismate_II_sf"/>
</dbReference>
<proteinExistence type="predicted"/>
<sequence length="126" mass="13235">MAEMAETTRTLDPAGAAPTADPADLPAAAPHRVPAPSAGVGELRERIDRIDAQLADLLERRALLAADVQRLKPVGGFAGRDPERERALVAAMAERAPRLGAARLARIMAGVIEAGLEAAEEERAAR</sequence>
<protein>
    <submittedName>
        <fullName evidence="3">Chorismate mutase</fullName>
    </submittedName>
</protein>
<dbReference type="EMBL" id="JACCFO010000001">
    <property type="protein sequence ID" value="NYI94815.1"/>
    <property type="molecule type" value="Genomic_DNA"/>
</dbReference>
<evidence type="ECO:0000259" key="2">
    <source>
        <dbReference type="PROSITE" id="PS51168"/>
    </source>
</evidence>
<dbReference type="Pfam" id="PF01817">
    <property type="entry name" value="CM_2"/>
    <property type="match status" value="1"/>
</dbReference>
<dbReference type="AlphaFoldDB" id="A0A853BJB4"/>
<feature type="compositionally biased region" description="Low complexity" evidence="1">
    <location>
        <begin position="10"/>
        <end position="30"/>
    </location>
</feature>
<organism evidence="3 4">
    <name type="scientific">Streptomonospora nanhaiensis</name>
    <dbReference type="NCBI Taxonomy" id="1323731"/>
    <lineage>
        <taxon>Bacteria</taxon>
        <taxon>Bacillati</taxon>
        <taxon>Actinomycetota</taxon>
        <taxon>Actinomycetes</taxon>
        <taxon>Streptosporangiales</taxon>
        <taxon>Nocardiopsidaceae</taxon>
        <taxon>Streptomonospora</taxon>
    </lineage>
</organism>
<dbReference type="PROSITE" id="PS51168">
    <property type="entry name" value="CHORISMATE_MUT_2"/>
    <property type="match status" value="1"/>
</dbReference>
<feature type="domain" description="Chorismate mutase" evidence="2">
    <location>
        <begin position="34"/>
        <end position="123"/>
    </location>
</feature>
<dbReference type="SMART" id="SM00830">
    <property type="entry name" value="CM_2"/>
    <property type="match status" value="1"/>
</dbReference>
<dbReference type="InterPro" id="IPR002701">
    <property type="entry name" value="CM_II_prokaryot"/>
</dbReference>
<evidence type="ECO:0000313" key="4">
    <source>
        <dbReference type="Proteomes" id="UP000575985"/>
    </source>
</evidence>
<feature type="region of interest" description="Disordered" evidence="1">
    <location>
        <begin position="1"/>
        <end position="41"/>
    </location>
</feature>
<gene>
    <name evidence="3" type="ORF">HNR12_001092</name>
</gene>
<comment type="caution">
    <text evidence="3">The sequence shown here is derived from an EMBL/GenBank/DDBJ whole genome shotgun (WGS) entry which is preliminary data.</text>
</comment>
<dbReference type="Proteomes" id="UP000575985">
    <property type="component" value="Unassembled WGS sequence"/>
</dbReference>